<gene>
    <name evidence="3" type="ORF">EYF80_028985</name>
</gene>
<evidence type="ECO:0000313" key="3">
    <source>
        <dbReference type="EMBL" id="TNN60815.1"/>
    </source>
</evidence>
<keyword evidence="2" id="KW-0472">Membrane</keyword>
<feature type="transmembrane region" description="Helical" evidence="2">
    <location>
        <begin position="184"/>
        <end position="203"/>
    </location>
</feature>
<keyword evidence="4" id="KW-1185">Reference proteome</keyword>
<feature type="region of interest" description="Disordered" evidence="1">
    <location>
        <begin position="233"/>
        <end position="254"/>
    </location>
</feature>
<protein>
    <submittedName>
        <fullName evidence="3">Uncharacterized protein</fullName>
    </submittedName>
</protein>
<keyword evidence="2" id="KW-1133">Transmembrane helix</keyword>
<name>A0A4Z2H6E2_9TELE</name>
<evidence type="ECO:0000256" key="2">
    <source>
        <dbReference type="SAM" id="Phobius"/>
    </source>
</evidence>
<accession>A0A4Z2H6E2</accession>
<feature type="compositionally biased region" description="Acidic residues" evidence="1">
    <location>
        <begin position="133"/>
        <end position="143"/>
    </location>
</feature>
<dbReference type="EMBL" id="SRLO01000327">
    <property type="protein sequence ID" value="TNN60815.1"/>
    <property type="molecule type" value="Genomic_DNA"/>
</dbReference>
<dbReference type="AlphaFoldDB" id="A0A4Z2H6E2"/>
<organism evidence="3 4">
    <name type="scientific">Liparis tanakae</name>
    <name type="common">Tanaka's snailfish</name>
    <dbReference type="NCBI Taxonomy" id="230148"/>
    <lineage>
        <taxon>Eukaryota</taxon>
        <taxon>Metazoa</taxon>
        <taxon>Chordata</taxon>
        <taxon>Craniata</taxon>
        <taxon>Vertebrata</taxon>
        <taxon>Euteleostomi</taxon>
        <taxon>Actinopterygii</taxon>
        <taxon>Neopterygii</taxon>
        <taxon>Teleostei</taxon>
        <taxon>Neoteleostei</taxon>
        <taxon>Acanthomorphata</taxon>
        <taxon>Eupercaria</taxon>
        <taxon>Perciformes</taxon>
        <taxon>Cottioidei</taxon>
        <taxon>Cottales</taxon>
        <taxon>Liparidae</taxon>
        <taxon>Liparis</taxon>
    </lineage>
</organism>
<keyword evidence="2" id="KW-0812">Transmembrane</keyword>
<sequence length="254" mass="27188">MRKLENTAAGMPTVSQDTISLGTWRFDSYVGADEHVGLQQRLRQGDHQGLEQAQGRRIGLLHDLTVHVHRIESRDPRGGRWSRGVGALKEAGGVIILVPVGECPAAAARSLCSVSPSRRHARPVKEIAPAPAAEEEEEEDEKDEERRGGWGAELTGVLFCNVMHFGQTSHGNTPRPPGGDDSRVVWSAVGGLMGGAAGMAMVMMLVPAAMLRMLIVAIVTVCSTVYLEDDGAESHQEADGDSAHKHQGRPLGPV</sequence>
<proteinExistence type="predicted"/>
<evidence type="ECO:0000313" key="4">
    <source>
        <dbReference type="Proteomes" id="UP000314294"/>
    </source>
</evidence>
<comment type="caution">
    <text evidence="3">The sequence shown here is derived from an EMBL/GenBank/DDBJ whole genome shotgun (WGS) entry which is preliminary data.</text>
</comment>
<evidence type="ECO:0000256" key="1">
    <source>
        <dbReference type="SAM" id="MobiDB-lite"/>
    </source>
</evidence>
<feature type="compositionally biased region" description="Basic and acidic residues" evidence="1">
    <location>
        <begin position="233"/>
        <end position="244"/>
    </location>
</feature>
<dbReference type="Proteomes" id="UP000314294">
    <property type="component" value="Unassembled WGS sequence"/>
</dbReference>
<reference evidence="3 4" key="1">
    <citation type="submission" date="2019-03" db="EMBL/GenBank/DDBJ databases">
        <title>First draft genome of Liparis tanakae, snailfish: a comprehensive survey of snailfish specific genes.</title>
        <authorList>
            <person name="Kim W."/>
            <person name="Song I."/>
            <person name="Jeong J.-H."/>
            <person name="Kim D."/>
            <person name="Kim S."/>
            <person name="Ryu S."/>
            <person name="Song J.Y."/>
            <person name="Lee S.K."/>
        </authorList>
    </citation>
    <scope>NUCLEOTIDE SEQUENCE [LARGE SCALE GENOMIC DNA]</scope>
    <source>
        <tissue evidence="3">Muscle</tissue>
    </source>
</reference>
<feature type="region of interest" description="Disordered" evidence="1">
    <location>
        <begin position="118"/>
        <end position="148"/>
    </location>
</feature>